<sequence>MVTYTSNPAYDNIPYPNPRNYKWVITGGSTAQLTQHQDTSNYYVIGSGAKGNSLVPVINHYFSNGVAANEGSIAAVGADARVYGATALSNASIEAVGSGQVIGGIVGFSGAIFAGGVTNAPAAASAIGPGTAIDPIVGSGGYALVGGGGNDFYVKGYLANGSGGLMSGGTFNPGSYYGVGNGGVALNGTIFGSQAVFSNGTSLNQLFVNDAKQLVVSNGLSSNGTFTNGAVLINAGGTTSGATAMSGGILGVSGGTYVTWLNANYQSSFGGYGSGTSVNDVVSSGGTEVVSKDGIVSGSTILSGGQGTILSGGLSYSPTISGGTEIVSSAGFLNSGYVTSKGNITLVGGTAYSVSATNSASVVISSRGVGSSLNAVNQAGIFISANGTGNNISVSNGGSAIVSSGGSGNTVTIGNAGIAIVSSGGSAAYISANQSGFAEIKTGGTGNHVYANSGGTVQVDSGASAGNLVLNAGGTANVIAGGVIYNGGTINDAGIIYNLPSGATADFMVASAGGVRGALAGTSISGLYAAASGLGLLTKPGASAATAEAGYDPNNTNASGGTIIVSNGGIASNVGAISGGTAIIASGGTVSGFLPINGGTATLMTGAQIPSGATVQISGASTVTSSYGGFIAGYTYSSSVINGLFSVDSGYSLGEVDVGNLGSASINAGATVATLNDASGTVTVASNAVVSSLAASGAGASVFVSGGGSANSLTAGTGASVFISSGATVPLVTLSGATAEIPTGVNSIQTISAIAGGTSIIDSGALVNSVFLSSGNATVNSGASINTLTIMSGASGVLMPGASVQNVMVNSGGWVSGAQISNNGSMTVASGGTALQTVVSYDAGTGSHVSNPYTMLQSSAYVSGATIVGADPTGGPTALGGLLTIASGATLINTSMGYNARIRITGQNYDNNGTVFVSNNILTVIEGATNGSGGQTWVMSLSGNYDPNGFSLADDGQGNTVVVYYKCFLPGSMIRTPKGEKAVERLRKGEQVCVYVDGKEEVREITAVIQRRARVDVSKPQDMAGWSVLVSKDAFGPGLPNKDLSVTPEHCFYFEGRFVPARMLINGTSIRYDYSQVEYDYYHVKTEPHSVIWANDVLTESWLDTDVQDIFKQEDAEEHTMRLVDREQLNWNEHAAAPLDVTQEFVKPLYDSFAERASQLGFKKQDEASASSSGDKTTDPAPYIRLENGETIRPQRHEAGRYLFSLPSHTQKITLGSRTFRPSEAVGPHVDDRRELGVLVGQISLWNGGDERIITRHLTDRNLKGWDIIEAGPHRWTKGEAELALHDLPPTGATQQILSIEVQAGGPYSLTTQAAGKQA</sequence>
<dbReference type="InterPro" id="IPR012332">
    <property type="entry name" value="Autotransporter_pectin_lyase_C"/>
</dbReference>
<comment type="caution">
    <text evidence="2">The sequence shown here is derived from an EMBL/GenBank/DDBJ whole genome shotgun (WGS) entry which is preliminary data.</text>
</comment>
<accession>A0ABT3WHI4</accession>
<name>A0ABT3WHI4_9PROT</name>
<dbReference type="Pfam" id="PF13403">
    <property type="entry name" value="Hint_2"/>
    <property type="match status" value="1"/>
</dbReference>
<dbReference type="EMBL" id="JANIDY010000002">
    <property type="protein sequence ID" value="MCX5618168.1"/>
    <property type="molecule type" value="Genomic_DNA"/>
</dbReference>
<reference evidence="2" key="1">
    <citation type="submission" date="2022-07" db="EMBL/GenBank/DDBJ databases">
        <title>Bombella genomes.</title>
        <authorList>
            <person name="Harer L."/>
            <person name="Styblova S."/>
            <person name="Ehrmann M."/>
        </authorList>
    </citation>
    <scope>NUCLEOTIDE SEQUENCE</scope>
    <source>
        <strain evidence="2">TMW 2.2543</strain>
    </source>
</reference>
<dbReference type="InterPro" id="IPR036844">
    <property type="entry name" value="Hint_dom_sf"/>
</dbReference>
<evidence type="ECO:0000259" key="1">
    <source>
        <dbReference type="Pfam" id="PF13403"/>
    </source>
</evidence>
<protein>
    <submittedName>
        <fullName evidence="2">Hint domain-containing protein</fullName>
    </submittedName>
</protein>
<dbReference type="SUPFAM" id="SSF51294">
    <property type="entry name" value="Hedgehog/intein (Hint) domain"/>
    <property type="match status" value="1"/>
</dbReference>
<feature type="domain" description="Hedgehog/Intein (Hint)" evidence="1">
    <location>
        <begin position="967"/>
        <end position="1105"/>
    </location>
</feature>
<dbReference type="Gene3D" id="2.160.20.20">
    <property type="match status" value="2"/>
</dbReference>
<dbReference type="RefSeq" id="WP_266116680.1">
    <property type="nucleotide sequence ID" value="NZ_JANIDY010000002.1"/>
</dbReference>
<gene>
    <name evidence="2" type="ORF">NQF86_05760</name>
</gene>
<dbReference type="Gene3D" id="2.170.16.10">
    <property type="entry name" value="Hedgehog/Intein (Hint) domain"/>
    <property type="match status" value="1"/>
</dbReference>
<proteinExistence type="predicted"/>
<evidence type="ECO:0000313" key="3">
    <source>
        <dbReference type="Proteomes" id="UP001165576"/>
    </source>
</evidence>
<keyword evidence="3" id="KW-1185">Reference proteome</keyword>
<organism evidence="2 3">
    <name type="scientific">Bombella pluederhausensis</name>
    <dbReference type="NCBI Taxonomy" id="2967336"/>
    <lineage>
        <taxon>Bacteria</taxon>
        <taxon>Pseudomonadati</taxon>
        <taxon>Pseudomonadota</taxon>
        <taxon>Alphaproteobacteria</taxon>
        <taxon>Acetobacterales</taxon>
        <taxon>Acetobacteraceae</taxon>
        <taxon>Bombella</taxon>
    </lineage>
</organism>
<evidence type="ECO:0000313" key="2">
    <source>
        <dbReference type="EMBL" id="MCX5618168.1"/>
    </source>
</evidence>
<dbReference type="Proteomes" id="UP001165576">
    <property type="component" value="Unassembled WGS sequence"/>
</dbReference>
<dbReference type="InterPro" id="IPR028992">
    <property type="entry name" value="Hedgehog/Intein_dom"/>
</dbReference>